<dbReference type="InterPro" id="IPR003369">
    <property type="entry name" value="TatA/B/E"/>
</dbReference>
<evidence type="ECO:0000256" key="3">
    <source>
        <dbReference type="ARBA" id="ARBA00022692"/>
    </source>
</evidence>
<keyword evidence="6" id="KW-0811">Translocation</keyword>
<evidence type="ECO:0000256" key="2">
    <source>
        <dbReference type="ARBA" id="ARBA00022448"/>
    </source>
</evidence>
<evidence type="ECO:0000256" key="8">
    <source>
        <dbReference type="SAM" id="MobiDB-lite"/>
    </source>
</evidence>
<proteinExistence type="predicted"/>
<sequence>MFFGLTIEKVILIAVVGGLLIGPERLPGLAAQLAALVKRVREFGQSAQGRLKEQMGEEFDEVDWKRLDPRQYDPRRIIRDALIEPVLTPGGKTPSEAALAAARRPAAPAAAVSPAGAYDTENGRPSSVDAPAAPGSATAPLPRPDQSS</sequence>
<dbReference type="Pfam" id="PF02416">
    <property type="entry name" value="TatA_B_E"/>
    <property type="match status" value="1"/>
</dbReference>
<evidence type="ECO:0000256" key="1">
    <source>
        <dbReference type="ARBA" id="ARBA00004167"/>
    </source>
</evidence>
<evidence type="ECO:0000256" key="4">
    <source>
        <dbReference type="ARBA" id="ARBA00022927"/>
    </source>
</evidence>
<dbReference type="AlphaFoldDB" id="A0AAJ2HI46"/>
<gene>
    <name evidence="9" type="ORF">KZC50_01420</name>
</gene>
<feature type="compositionally biased region" description="Low complexity" evidence="8">
    <location>
        <begin position="97"/>
        <end position="117"/>
    </location>
</feature>
<evidence type="ECO:0000256" key="6">
    <source>
        <dbReference type="ARBA" id="ARBA00023010"/>
    </source>
</evidence>
<comment type="caution">
    <text evidence="9">The sequence shown here is derived from an EMBL/GenBank/DDBJ whole genome shotgun (WGS) entry which is preliminary data.</text>
</comment>
<dbReference type="GeneID" id="301456844"/>
<name>A0AAJ2HI46_9MICO</name>
<dbReference type="RefSeq" id="WP_310890352.1">
    <property type="nucleotide sequence ID" value="NZ_BAAAGR010000001.1"/>
</dbReference>
<organism evidence="9 10">
    <name type="scientific">Microbacterium aurantiacum</name>
    <dbReference type="NCBI Taxonomy" id="162393"/>
    <lineage>
        <taxon>Bacteria</taxon>
        <taxon>Bacillati</taxon>
        <taxon>Actinomycetota</taxon>
        <taxon>Actinomycetes</taxon>
        <taxon>Micrococcales</taxon>
        <taxon>Microbacteriaceae</taxon>
        <taxon>Microbacterium</taxon>
    </lineage>
</organism>
<keyword evidence="2" id="KW-0813">Transport</keyword>
<reference evidence="9 10" key="1">
    <citation type="submission" date="2021-06" db="EMBL/GenBank/DDBJ databases">
        <title>Genome-based taxonomic framework of Microbacterium strains isolated from marine environment, the description of four new species and reclassification of four preexisting species.</title>
        <authorList>
            <person name="Lee S.D."/>
            <person name="Kim S.-M."/>
            <person name="Byeon Y.-S."/>
            <person name="Yang H.L."/>
            <person name="Kim I.S."/>
        </authorList>
    </citation>
    <scope>NUCLEOTIDE SEQUENCE [LARGE SCALE GENOMIC DNA]</scope>
    <source>
        <strain evidence="9 10">KACC 20514</strain>
    </source>
</reference>
<dbReference type="Proteomes" id="UP001183582">
    <property type="component" value="Unassembled WGS sequence"/>
</dbReference>
<evidence type="ECO:0000256" key="5">
    <source>
        <dbReference type="ARBA" id="ARBA00022989"/>
    </source>
</evidence>
<evidence type="ECO:0000313" key="10">
    <source>
        <dbReference type="Proteomes" id="UP001183582"/>
    </source>
</evidence>
<comment type="subcellular location">
    <subcellularLocation>
        <location evidence="1">Membrane</location>
        <topology evidence="1">Single-pass membrane protein</topology>
    </subcellularLocation>
</comment>
<evidence type="ECO:0000256" key="7">
    <source>
        <dbReference type="ARBA" id="ARBA00023136"/>
    </source>
</evidence>
<evidence type="ECO:0000313" key="9">
    <source>
        <dbReference type="EMBL" id="MDS0244266.1"/>
    </source>
</evidence>
<accession>A0AAJ2HI46</accession>
<protein>
    <submittedName>
        <fullName evidence="9">Sec-independent protein translocase TatB</fullName>
    </submittedName>
</protein>
<keyword evidence="7" id="KW-0472">Membrane</keyword>
<keyword evidence="3" id="KW-0812">Transmembrane</keyword>
<keyword evidence="5" id="KW-1133">Transmembrane helix</keyword>
<dbReference type="Gene3D" id="1.20.5.3310">
    <property type="match status" value="1"/>
</dbReference>
<feature type="region of interest" description="Disordered" evidence="8">
    <location>
        <begin position="88"/>
        <end position="148"/>
    </location>
</feature>
<keyword evidence="4" id="KW-0653">Protein transport</keyword>
<dbReference type="PRINTS" id="PR01506">
    <property type="entry name" value="TATBPROTEIN"/>
</dbReference>
<dbReference type="EMBL" id="JAHWXH010000001">
    <property type="protein sequence ID" value="MDS0244266.1"/>
    <property type="molecule type" value="Genomic_DNA"/>
</dbReference>